<evidence type="ECO:0000313" key="8">
    <source>
        <dbReference type="Proteomes" id="UP000027120"/>
    </source>
</evidence>
<dbReference type="CDD" id="cd17870">
    <property type="entry name" value="GPN1"/>
    <property type="match status" value="1"/>
</dbReference>
<comment type="subunit">
    <text evidence="5">Binds to RNA polymerase II.</text>
</comment>
<dbReference type="InterPro" id="IPR004130">
    <property type="entry name" value="Gpn"/>
</dbReference>
<dbReference type="SMR" id="A0A067FX98"/>
<name>A0A067FX98_CITSI</name>
<evidence type="ECO:0000256" key="6">
    <source>
        <dbReference type="SAM" id="MobiDB-lite"/>
    </source>
</evidence>
<evidence type="ECO:0000256" key="4">
    <source>
        <dbReference type="ARBA" id="ARBA00023134"/>
    </source>
</evidence>
<dbReference type="FunFam" id="3.40.50.300:FF:000817">
    <property type="entry name" value="GPN-loop GTPase 1"/>
    <property type="match status" value="1"/>
</dbReference>
<feature type="region of interest" description="Disordered" evidence="6">
    <location>
        <begin position="1"/>
        <end position="40"/>
    </location>
</feature>
<dbReference type="GO" id="GO:0005634">
    <property type="term" value="C:nucleus"/>
    <property type="evidence" value="ECO:0007669"/>
    <property type="project" value="UniProtKB-SubCell"/>
</dbReference>
<evidence type="ECO:0000256" key="5">
    <source>
        <dbReference type="RuleBase" id="RU365059"/>
    </source>
</evidence>
<dbReference type="InterPro" id="IPR030230">
    <property type="entry name" value="Gpn1/Npa3/XAB1"/>
</dbReference>
<dbReference type="EMBL" id="KK784888">
    <property type="protein sequence ID" value="KDO71983.1"/>
    <property type="molecule type" value="Genomic_DNA"/>
</dbReference>
<evidence type="ECO:0000256" key="2">
    <source>
        <dbReference type="ARBA" id="ARBA00022741"/>
    </source>
</evidence>
<dbReference type="Proteomes" id="UP000027120">
    <property type="component" value="Unassembled WGS sequence"/>
</dbReference>
<dbReference type="Gene3D" id="3.40.50.300">
    <property type="entry name" value="P-loop containing nucleotide triphosphate hydrolases"/>
    <property type="match status" value="1"/>
</dbReference>
<dbReference type="AlphaFoldDB" id="A0A067FX98"/>
<dbReference type="Pfam" id="PF03029">
    <property type="entry name" value="ATP_bind_1"/>
    <property type="match status" value="1"/>
</dbReference>
<dbReference type="GO" id="GO:0005525">
    <property type="term" value="F:GTP binding"/>
    <property type="evidence" value="ECO:0007669"/>
    <property type="project" value="UniProtKB-KW"/>
</dbReference>
<keyword evidence="3 5" id="KW-0378">Hydrolase</keyword>
<dbReference type="GO" id="GO:0003924">
    <property type="term" value="F:GTPase activity"/>
    <property type="evidence" value="ECO:0007669"/>
    <property type="project" value="InterPro"/>
</dbReference>
<keyword evidence="4 5" id="KW-0342">GTP-binding</keyword>
<dbReference type="EC" id="3.6.5.-" evidence="5"/>
<keyword evidence="2 5" id="KW-0547">Nucleotide-binding</keyword>
<accession>A0A067FX98</accession>
<organism evidence="7 8">
    <name type="scientific">Citrus sinensis</name>
    <name type="common">Sweet orange</name>
    <name type="synonym">Citrus aurantium var. sinensis</name>
    <dbReference type="NCBI Taxonomy" id="2711"/>
    <lineage>
        <taxon>Eukaryota</taxon>
        <taxon>Viridiplantae</taxon>
        <taxon>Streptophyta</taxon>
        <taxon>Embryophyta</taxon>
        <taxon>Tracheophyta</taxon>
        <taxon>Spermatophyta</taxon>
        <taxon>Magnoliopsida</taxon>
        <taxon>eudicotyledons</taxon>
        <taxon>Gunneridae</taxon>
        <taxon>Pentapetalae</taxon>
        <taxon>rosids</taxon>
        <taxon>malvids</taxon>
        <taxon>Sapindales</taxon>
        <taxon>Rutaceae</taxon>
        <taxon>Aurantioideae</taxon>
        <taxon>Citrus</taxon>
    </lineage>
</organism>
<protein>
    <recommendedName>
        <fullName evidence="5">GPN-loop GTPase</fullName>
        <ecNumber evidence="5">3.6.5.-</ecNumber>
    </recommendedName>
</protein>
<dbReference type="InterPro" id="IPR027417">
    <property type="entry name" value="P-loop_NTPase"/>
</dbReference>
<dbReference type="GO" id="GO:0005737">
    <property type="term" value="C:cytoplasm"/>
    <property type="evidence" value="ECO:0007669"/>
    <property type="project" value="UniProtKB-SubCell"/>
</dbReference>
<comment type="similarity">
    <text evidence="1 5">Belongs to the GPN-loop GTPase family.</text>
</comment>
<comment type="subcellular location">
    <subcellularLocation>
        <location evidence="5">Cytoplasm</location>
    </subcellularLocation>
    <subcellularLocation>
        <location evidence="5">Nucleus</location>
    </subcellularLocation>
</comment>
<dbReference type="PANTHER" id="PTHR21231:SF8">
    <property type="entry name" value="GPN-LOOP GTPASE 1"/>
    <property type="match status" value="1"/>
</dbReference>
<gene>
    <name evidence="7" type="ORF">CISIN_1g014354mg</name>
</gene>
<proteinExistence type="inferred from homology"/>
<evidence type="ECO:0000256" key="1">
    <source>
        <dbReference type="ARBA" id="ARBA00005290"/>
    </source>
</evidence>
<dbReference type="SUPFAM" id="SSF52540">
    <property type="entry name" value="P-loop containing nucleoside triphosphate hydrolases"/>
    <property type="match status" value="1"/>
</dbReference>
<evidence type="ECO:0000313" key="7">
    <source>
        <dbReference type="EMBL" id="KDO71983.1"/>
    </source>
</evidence>
<sequence length="324" mass="36025">MDIDSGLKILNSKPTEESGHTQMESEESSALKANDKEKEEITESMDKLHIEESSSGLAGSSSINFKRKPVIIIVVGMAGSGKTTFMHRLVCHTQSRNIRGYVMNLDPAVMTLPFAANIDIRDTIRYKEVMKQFNLGPNGGILTSLNLFTTKFDEVISLIERRADHLDYVLVDTPGQIEIFTWSASGAIITEAFASTFPTVVTYVVDTPRSANPMTFMSNMLYACSILYKTRLPLVLAFNKTDVAQHEFALEWMQDFEVFQAAISSDHSYTSTLTNSLSLALDEFYKNLKSVGVSSVSGAGIEAYFKAVEESAQEFMETYKYCLP</sequence>
<reference evidence="7 8" key="1">
    <citation type="submission" date="2014-04" db="EMBL/GenBank/DDBJ databases">
        <authorList>
            <consortium name="International Citrus Genome Consortium"/>
            <person name="Gmitter F."/>
            <person name="Chen C."/>
            <person name="Farmerie W."/>
            <person name="Harkins T."/>
            <person name="Desany B."/>
            <person name="Mohiuddin M."/>
            <person name="Kodira C."/>
            <person name="Borodovsky M."/>
            <person name="Lomsadze A."/>
            <person name="Burns P."/>
            <person name="Jenkins J."/>
            <person name="Prochnik S."/>
            <person name="Shu S."/>
            <person name="Chapman J."/>
            <person name="Pitluck S."/>
            <person name="Schmutz J."/>
            <person name="Rokhsar D."/>
        </authorList>
    </citation>
    <scope>NUCLEOTIDE SEQUENCE</scope>
</reference>
<comment type="function">
    <text evidence="5">Small GTPase required for proper nuclear import of RNA polymerase II (RNAPII). May act at an RNAP assembly step prior to nuclear import.</text>
</comment>
<evidence type="ECO:0000256" key="3">
    <source>
        <dbReference type="ARBA" id="ARBA00022801"/>
    </source>
</evidence>
<keyword evidence="8" id="KW-1185">Reference proteome</keyword>
<dbReference type="PANTHER" id="PTHR21231">
    <property type="entry name" value="XPA-BINDING PROTEIN 1-RELATED"/>
    <property type="match status" value="1"/>
</dbReference>
<keyword evidence="5" id="KW-0963">Cytoplasm</keyword>